<evidence type="ECO:0000313" key="1">
    <source>
        <dbReference type="EMBL" id="ACQ80567.1"/>
    </source>
</evidence>
<gene>
    <name evidence="1" type="ordered locus">Bcav_2316</name>
</gene>
<reference evidence="1 2" key="1">
    <citation type="journal article" date="2009" name="Stand. Genomic Sci.">
        <title>Complete genome sequence of Beutenbergia cavernae type strain (HKI 0122).</title>
        <authorList>
            <person name="Land M."/>
            <person name="Pukall R."/>
            <person name="Abt B."/>
            <person name="Goker M."/>
            <person name="Rohde M."/>
            <person name="Glavina Del Rio T."/>
            <person name="Tice H."/>
            <person name="Copeland A."/>
            <person name="Cheng J.F."/>
            <person name="Lucas S."/>
            <person name="Chen F."/>
            <person name="Nolan M."/>
            <person name="Bruce D."/>
            <person name="Goodwin L."/>
            <person name="Pitluck S."/>
            <person name="Ivanova N."/>
            <person name="Mavromatis K."/>
            <person name="Ovchinnikova G."/>
            <person name="Pati A."/>
            <person name="Chen A."/>
            <person name="Palaniappan K."/>
            <person name="Hauser L."/>
            <person name="Chang Y.J."/>
            <person name="Jefferies C.C."/>
            <person name="Saunders E."/>
            <person name="Brettin T."/>
            <person name="Detter J.C."/>
            <person name="Han C."/>
            <person name="Chain P."/>
            <person name="Bristow J."/>
            <person name="Eisen J.A."/>
            <person name="Markowitz V."/>
            <person name="Hugenholtz P."/>
            <person name="Kyrpides N.C."/>
            <person name="Klenk H.P."/>
            <person name="Lapidus A."/>
        </authorList>
    </citation>
    <scope>NUCLEOTIDE SEQUENCE [LARGE SCALE GENOMIC DNA]</scope>
    <source>
        <strain evidence="2">ATCC BAA-8 / DSM 12333 / NBRC 16432</strain>
    </source>
</reference>
<dbReference type="AlphaFoldDB" id="C5BVW6"/>
<proteinExistence type="predicted"/>
<accession>C5BVW6</accession>
<dbReference type="STRING" id="471853.Bcav_2316"/>
<dbReference type="OrthoDB" id="5144372at2"/>
<dbReference type="RefSeq" id="WP_015882807.1">
    <property type="nucleotide sequence ID" value="NC_012669.1"/>
</dbReference>
<dbReference type="Proteomes" id="UP000007962">
    <property type="component" value="Chromosome"/>
</dbReference>
<protein>
    <submittedName>
        <fullName evidence="1">Uncharacterized protein</fullName>
    </submittedName>
</protein>
<dbReference type="EMBL" id="CP001618">
    <property type="protein sequence ID" value="ACQ80567.1"/>
    <property type="molecule type" value="Genomic_DNA"/>
</dbReference>
<keyword evidence="2" id="KW-1185">Reference proteome</keyword>
<sequence>MKLPRAVRLALWLPTATDLPAARRAALGVDGDDEPHTVDGEPLAAELARIAAEPGDVVALLPTPGDVLGVPAAASGAALDAGECVLVRTGAGARVLVPEVHAFGSALEPGAHVDWHVVPAGPEAVGPAPLSLGEARAGLLEAMLTATQALAAIDVARWRDEAADLVREAASPHPPDGWDLPAELDQRRVDVLLRAARLLAIAELATSDDGAAITSWQADRRLGALLDVRAAARHAVAAATAQRLGRV</sequence>
<organism evidence="1 2">
    <name type="scientific">Beutenbergia cavernae (strain ATCC BAA-8 / DSM 12333 / CCUG 43141 / JCM 11478 / NBRC 16432 / NCIMB 13614 / HKI 0122)</name>
    <dbReference type="NCBI Taxonomy" id="471853"/>
    <lineage>
        <taxon>Bacteria</taxon>
        <taxon>Bacillati</taxon>
        <taxon>Actinomycetota</taxon>
        <taxon>Actinomycetes</taxon>
        <taxon>Micrococcales</taxon>
        <taxon>Beutenbergiaceae</taxon>
        <taxon>Beutenbergia</taxon>
    </lineage>
</organism>
<evidence type="ECO:0000313" key="2">
    <source>
        <dbReference type="Proteomes" id="UP000007962"/>
    </source>
</evidence>
<name>C5BVW6_BEUC1</name>
<dbReference type="HOGENOM" id="CLU_086002_1_0_11"/>
<dbReference type="KEGG" id="bcv:Bcav_2316"/>